<reference evidence="1" key="1">
    <citation type="submission" date="2022-11" db="EMBL/GenBank/DDBJ databases">
        <authorList>
            <person name="Petersen C."/>
        </authorList>
    </citation>
    <scope>NUCLEOTIDE SEQUENCE</scope>
    <source>
        <strain evidence="1">IBT 29864</strain>
    </source>
</reference>
<evidence type="ECO:0000313" key="1">
    <source>
        <dbReference type="EMBL" id="KAJ5390235.1"/>
    </source>
</evidence>
<accession>A0A9W9VW11</accession>
<dbReference type="AlphaFoldDB" id="A0A9W9VW11"/>
<evidence type="ECO:0000313" key="2">
    <source>
        <dbReference type="Proteomes" id="UP001147782"/>
    </source>
</evidence>
<dbReference type="EMBL" id="JAPZBS010000001">
    <property type="protein sequence ID" value="KAJ5390235.1"/>
    <property type="molecule type" value="Genomic_DNA"/>
</dbReference>
<comment type="caution">
    <text evidence="1">The sequence shown here is derived from an EMBL/GenBank/DDBJ whole genome shotgun (WGS) entry which is preliminary data.</text>
</comment>
<dbReference type="RefSeq" id="XP_056560963.1">
    <property type="nucleotide sequence ID" value="XM_056694234.1"/>
</dbReference>
<dbReference type="Proteomes" id="UP001147782">
    <property type="component" value="Unassembled WGS sequence"/>
</dbReference>
<dbReference type="GeneID" id="81433411"/>
<name>A0A9W9VW11_9EURO</name>
<proteinExistence type="predicted"/>
<gene>
    <name evidence="1" type="ORF">N7496_001303</name>
</gene>
<keyword evidence="2" id="KW-1185">Reference proteome</keyword>
<organism evidence="1 2">
    <name type="scientific">Penicillium cataractarum</name>
    <dbReference type="NCBI Taxonomy" id="2100454"/>
    <lineage>
        <taxon>Eukaryota</taxon>
        <taxon>Fungi</taxon>
        <taxon>Dikarya</taxon>
        <taxon>Ascomycota</taxon>
        <taxon>Pezizomycotina</taxon>
        <taxon>Eurotiomycetes</taxon>
        <taxon>Eurotiomycetidae</taxon>
        <taxon>Eurotiales</taxon>
        <taxon>Aspergillaceae</taxon>
        <taxon>Penicillium</taxon>
    </lineage>
</organism>
<reference evidence="1" key="2">
    <citation type="journal article" date="2023" name="IMA Fungus">
        <title>Comparative genomic study of the Penicillium genus elucidates a diverse pangenome and 15 lateral gene transfer events.</title>
        <authorList>
            <person name="Petersen C."/>
            <person name="Sorensen T."/>
            <person name="Nielsen M.R."/>
            <person name="Sondergaard T.E."/>
            <person name="Sorensen J.L."/>
            <person name="Fitzpatrick D.A."/>
            <person name="Frisvad J.C."/>
            <person name="Nielsen K.L."/>
        </authorList>
    </citation>
    <scope>NUCLEOTIDE SEQUENCE</scope>
    <source>
        <strain evidence="1">IBT 29864</strain>
    </source>
</reference>
<protein>
    <submittedName>
        <fullName evidence="1">Uncharacterized protein</fullName>
    </submittedName>
</protein>
<sequence>MDLGLKLDKHFLPSRHEIIALGSGFGKAVVSSLDFGEKVIISSLNFGEELIILGLDFRFQPSKLRIIVLVLEIDRLQHHVEVLIWGALGDEFLEIQSDFNTGWTTNSKHALVTILRNSFVQANPGIGRLSDGVIWFFVLSRHGEVWRWSVNAANIS</sequence>